<keyword evidence="1" id="KW-0472">Membrane</keyword>
<dbReference type="OrthoDB" id="61370at2759"/>
<feature type="transmembrane region" description="Helical" evidence="1">
    <location>
        <begin position="136"/>
        <end position="160"/>
    </location>
</feature>
<evidence type="ECO:0000313" key="3">
    <source>
        <dbReference type="Proteomes" id="UP000016924"/>
    </source>
</evidence>
<reference evidence="3" key="1">
    <citation type="submission" date="2012-06" db="EMBL/GenBank/DDBJ databases">
        <title>The genome sequence of Coniosporium apollinis CBS 100218.</title>
        <authorList>
            <consortium name="The Broad Institute Genome Sequencing Platform"/>
            <person name="Cuomo C."/>
            <person name="Gorbushina A."/>
            <person name="Noack S."/>
            <person name="Walker B."/>
            <person name="Young S.K."/>
            <person name="Zeng Q."/>
            <person name="Gargeya S."/>
            <person name="Fitzgerald M."/>
            <person name="Haas B."/>
            <person name="Abouelleil A."/>
            <person name="Alvarado L."/>
            <person name="Arachchi H.M."/>
            <person name="Berlin A.M."/>
            <person name="Chapman S.B."/>
            <person name="Goldberg J."/>
            <person name="Griggs A."/>
            <person name="Gujja S."/>
            <person name="Hansen M."/>
            <person name="Howarth C."/>
            <person name="Imamovic A."/>
            <person name="Larimer J."/>
            <person name="McCowan C."/>
            <person name="Montmayeur A."/>
            <person name="Murphy C."/>
            <person name="Neiman D."/>
            <person name="Pearson M."/>
            <person name="Priest M."/>
            <person name="Roberts A."/>
            <person name="Saif S."/>
            <person name="Shea T."/>
            <person name="Sisk P."/>
            <person name="Sykes S."/>
            <person name="Wortman J."/>
            <person name="Nusbaum C."/>
            <person name="Birren B."/>
        </authorList>
    </citation>
    <scope>NUCLEOTIDE SEQUENCE [LARGE SCALE GENOMIC DNA]</scope>
    <source>
        <strain evidence="3">CBS 100218</strain>
    </source>
</reference>
<feature type="transmembrane region" description="Helical" evidence="1">
    <location>
        <begin position="98"/>
        <end position="121"/>
    </location>
</feature>
<sequence length="173" mass="19006">MTIASIVEPHWLRWDSPTGSGNIHQSLGLHRKCNSFTGTCEHFPQYEDCHGDDRPFCSLWRTVGFLMSFSVIVELALLVAYAVVILGGKQKRDQGWKIVCSLLVVAAAAQCASMAVVAGLLDRDDRFIVGWALDRSWILCTVSWSVLAMSAAGLLAATIYMPEEGDYELIPGN</sequence>
<dbReference type="OMA" id="CNMWRTV"/>
<evidence type="ECO:0000313" key="2">
    <source>
        <dbReference type="EMBL" id="EON67561.1"/>
    </source>
</evidence>
<accession>R7Z0X5</accession>
<keyword evidence="1" id="KW-1133">Transmembrane helix</keyword>
<dbReference type="EMBL" id="JH767588">
    <property type="protein sequence ID" value="EON67561.1"/>
    <property type="molecule type" value="Genomic_DNA"/>
</dbReference>
<name>R7Z0X5_CONA1</name>
<proteinExistence type="predicted"/>
<protein>
    <submittedName>
        <fullName evidence="2">Uncharacterized protein</fullName>
    </submittedName>
</protein>
<dbReference type="HOGENOM" id="CLU_086074_0_0_1"/>
<keyword evidence="1" id="KW-0812">Transmembrane</keyword>
<gene>
    <name evidence="2" type="ORF">W97_06929</name>
</gene>
<feature type="transmembrane region" description="Helical" evidence="1">
    <location>
        <begin position="63"/>
        <end position="86"/>
    </location>
</feature>
<dbReference type="AlphaFoldDB" id="R7Z0X5"/>
<evidence type="ECO:0000256" key="1">
    <source>
        <dbReference type="SAM" id="Phobius"/>
    </source>
</evidence>
<keyword evidence="3" id="KW-1185">Reference proteome</keyword>
<dbReference type="RefSeq" id="XP_007782878.1">
    <property type="nucleotide sequence ID" value="XM_007784688.1"/>
</dbReference>
<dbReference type="GeneID" id="19904240"/>
<organism evidence="2 3">
    <name type="scientific">Coniosporium apollinis (strain CBS 100218)</name>
    <name type="common">Rock-inhabiting black yeast</name>
    <dbReference type="NCBI Taxonomy" id="1168221"/>
    <lineage>
        <taxon>Eukaryota</taxon>
        <taxon>Fungi</taxon>
        <taxon>Dikarya</taxon>
        <taxon>Ascomycota</taxon>
        <taxon>Pezizomycotina</taxon>
        <taxon>Dothideomycetes</taxon>
        <taxon>Dothideomycetes incertae sedis</taxon>
        <taxon>Coniosporium</taxon>
    </lineage>
</organism>
<dbReference type="Proteomes" id="UP000016924">
    <property type="component" value="Unassembled WGS sequence"/>
</dbReference>
<dbReference type="eggNOG" id="ENOG502S2KS">
    <property type="taxonomic scope" value="Eukaryota"/>
</dbReference>